<organism evidence="3">
    <name type="scientific">Absidia glauca</name>
    <name type="common">Pin mould</name>
    <dbReference type="NCBI Taxonomy" id="4829"/>
    <lineage>
        <taxon>Eukaryota</taxon>
        <taxon>Fungi</taxon>
        <taxon>Fungi incertae sedis</taxon>
        <taxon>Mucoromycota</taxon>
        <taxon>Mucoromycotina</taxon>
        <taxon>Mucoromycetes</taxon>
        <taxon>Mucorales</taxon>
        <taxon>Cunninghamellaceae</taxon>
        <taxon>Absidia</taxon>
    </lineage>
</organism>
<dbReference type="OrthoDB" id="2013972at2759"/>
<evidence type="ECO:0000313" key="4">
    <source>
        <dbReference type="Proteomes" id="UP000078561"/>
    </source>
</evidence>
<dbReference type="AlphaFoldDB" id="A0A168RHB4"/>
<evidence type="ECO:0000256" key="1">
    <source>
        <dbReference type="SAM" id="MobiDB-lite"/>
    </source>
</evidence>
<feature type="compositionally biased region" description="Acidic residues" evidence="1">
    <location>
        <begin position="349"/>
        <end position="361"/>
    </location>
</feature>
<proteinExistence type="predicted"/>
<evidence type="ECO:0000259" key="2">
    <source>
        <dbReference type="Pfam" id="PF13649"/>
    </source>
</evidence>
<feature type="region of interest" description="Disordered" evidence="1">
    <location>
        <begin position="349"/>
        <end position="371"/>
    </location>
</feature>
<sequence>MFPFSSYFKKCKTNSTSTTSTTKSTTANSTHSSPSKTSSQSSGSLRSDDKHHPTNEDDVTEAKFPKLGYEYIEGRHYKQQSNTGTTHILPCDDEETERLEVIHLLHNYFAAPVEEQLKQGARVLEICCGPAWWTKDVAKVYPNSEYIGIDDIIYPITNPPTNCHFQITDYAKDLPFEDNTFDFVVQREARFKHTKEAWERIIREAIRVTKPGGYLEFIESGPEINDIGPNFSLWLMRVSVSVQTRKMVNRIGEELEDLFINTNMVTITESTHRSAPIGWLGRVGDLMLDCVQRFSDSLKPRLCEDWSMPVDKYDDKFKYALAECQEFKSWTNFYCVVARKNESLLPAIEEDPGNNLDDDDSSAAGCADTVS</sequence>
<dbReference type="EMBL" id="LT554635">
    <property type="protein sequence ID" value="SAM06929.1"/>
    <property type="molecule type" value="Genomic_DNA"/>
</dbReference>
<dbReference type="InterPro" id="IPR041698">
    <property type="entry name" value="Methyltransf_25"/>
</dbReference>
<dbReference type="OMA" id="ACAKFGK"/>
<dbReference type="InterPro" id="IPR029063">
    <property type="entry name" value="SAM-dependent_MTases_sf"/>
</dbReference>
<feature type="compositionally biased region" description="Low complexity" evidence="1">
    <location>
        <begin position="13"/>
        <end position="45"/>
    </location>
</feature>
<protein>
    <recommendedName>
        <fullName evidence="2">Methyltransferase domain-containing protein</fullName>
    </recommendedName>
</protein>
<name>A0A168RHB4_ABSGL</name>
<dbReference type="GO" id="GO:0008168">
    <property type="term" value="F:methyltransferase activity"/>
    <property type="evidence" value="ECO:0007669"/>
    <property type="project" value="TreeGrafter"/>
</dbReference>
<keyword evidence="4" id="KW-1185">Reference proteome</keyword>
<dbReference type="SUPFAM" id="SSF53335">
    <property type="entry name" value="S-adenosyl-L-methionine-dependent methyltransferases"/>
    <property type="match status" value="1"/>
</dbReference>
<feature type="region of interest" description="Disordered" evidence="1">
    <location>
        <begin position="1"/>
        <end position="60"/>
    </location>
</feature>
<dbReference type="PANTHER" id="PTHR43591">
    <property type="entry name" value="METHYLTRANSFERASE"/>
    <property type="match status" value="1"/>
</dbReference>
<feature type="domain" description="Methyltransferase" evidence="2">
    <location>
        <begin position="123"/>
        <end position="213"/>
    </location>
</feature>
<feature type="compositionally biased region" description="Basic and acidic residues" evidence="1">
    <location>
        <begin position="46"/>
        <end position="60"/>
    </location>
</feature>
<gene>
    <name evidence="3" type="primary">ABSGL_12576.1 scaffold 12955</name>
</gene>
<evidence type="ECO:0000313" key="3">
    <source>
        <dbReference type="EMBL" id="SAM06929.1"/>
    </source>
</evidence>
<dbReference type="InParanoid" id="A0A168RHB4"/>
<accession>A0A168RHB4</accession>
<dbReference type="STRING" id="4829.A0A168RHB4"/>
<dbReference type="CDD" id="cd02440">
    <property type="entry name" value="AdoMet_MTases"/>
    <property type="match status" value="1"/>
</dbReference>
<dbReference type="Gene3D" id="3.40.50.150">
    <property type="entry name" value="Vaccinia Virus protein VP39"/>
    <property type="match status" value="1"/>
</dbReference>
<dbReference type="Pfam" id="PF13649">
    <property type="entry name" value="Methyltransf_25"/>
    <property type="match status" value="1"/>
</dbReference>
<dbReference type="PANTHER" id="PTHR43591:SF24">
    <property type="entry name" value="2-METHOXY-6-POLYPRENYL-1,4-BENZOQUINOL METHYLASE, MITOCHONDRIAL"/>
    <property type="match status" value="1"/>
</dbReference>
<dbReference type="Proteomes" id="UP000078561">
    <property type="component" value="Unassembled WGS sequence"/>
</dbReference>
<reference evidence="3" key="1">
    <citation type="submission" date="2016-04" db="EMBL/GenBank/DDBJ databases">
        <authorList>
            <person name="Evans L.H."/>
            <person name="Alamgir A."/>
            <person name="Owens N."/>
            <person name="Weber N.D."/>
            <person name="Virtaneva K."/>
            <person name="Barbian K."/>
            <person name="Babar A."/>
            <person name="Rosenke K."/>
        </authorList>
    </citation>
    <scope>NUCLEOTIDE SEQUENCE [LARGE SCALE GENOMIC DNA]</scope>
    <source>
        <strain evidence="3">CBS 101.48</strain>
    </source>
</reference>